<accession>A0A0C1ZQY0</accession>
<sequence>MLLGGAALVITRASLATLIQVHGDGMAPTILDGESVIMVRGEWGIEAGDLVVYDPSPPEPACEDELTEPADRRAAEPGPRPGGSAIDERRSPRGELHDTAVVDVDDVESNWERVRERGTKASPRNFRVGRVLAVPGDTVTFHVPDVALGLVVNGSALQQKPDDPIRLVLSGKPAVGEDRRDAEGPRLRALAWETLGHTRYPVLLGGEAPTWASMGLPEDLGPIEVRAEGYLILADNRDEGACCDSRAIGWVPPDALRGEVVVRLAGNPGAAPDSDPRSRGLAHLP</sequence>
<evidence type="ECO:0000256" key="1">
    <source>
        <dbReference type="SAM" id="MobiDB-lite"/>
    </source>
</evidence>
<dbReference type="InterPro" id="IPR019533">
    <property type="entry name" value="Peptidase_S26"/>
</dbReference>
<dbReference type="EMBL" id="JMCC02000099">
    <property type="protein sequence ID" value="KIG13393.1"/>
    <property type="molecule type" value="Genomic_DNA"/>
</dbReference>
<dbReference type="CDD" id="cd06462">
    <property type="entry name" value="Peptidase_S24_S26"/>
    <property type="match status" value="1"/>
</dbReference>
<feature type="domain" description="Peptidase S26" evidence="2">
    <location>
        <begin position="6"/>
        <end position="263"/>
    </location>
</feature>
<feature type="compositionally biased region" description="Basic and acidic residues" evidence="1">
    <location>
        <begin position="86"/>
        <end position="99"/>
    </location>
</feature>
<feature type="region of interest" description="Disordered" evidence="1">
    <location>
        <begin position="266"/>
        <end position="285"/>
    </location>
</feature>
<gene>
    <name evidence="3" type="ORF">DB30_08160</name>
</gene>
<dbReference type="GO" id="GO:0004252">
    <property type="term" value="F:serine-type endopeptidase activity"/>
    <property type="evidence" value="ECO:0007669"/>
    <property type="project" value="InterPro"/>
</dbReference>
<evidence type="ECO:0000259" key="2">
    <source>
        <dbReference type="Pfam" id="PF10502"/>
    </source>
</evidence>
<organism evidence="3 4">
    <name type="scientific">Enhygromyxa salina</name>
    <dbReference type="NCBI Taxonomy" id="215803"/>
    <lineage>
        <taxon>Bacteria</taxon>
        <taxon>Pseudomonadati</taxon>
        <taxon>Myxococcota</taxon>
        <taxon>Polyangia</taxon>
        <taxon>Nannocystales</taxon>
        <taxon>Nannocystaceae</taxon>
        <taxon>Enhygromyxa</taxon>
    </lineage>
</organism>
<proteinExistence type="predicted"/>
<evidence type="ECO:0000313" key="3">
    <source>
        <dbReference type="EMBL" id="KIG13393.1"/>
    </source>
</evidence>
<dbReference type="SUPFAM" id="SSF51306">
    <property type="entry name" value="LexA/Signal peptidase"/>
    <property type="match status" value="1"/>
</dbReference>
<evidence type="ECO:0000313" key="4">
    <source>
        <dbReference type="Proteomes" id="UP000031599"/>
    </source>
</evidence>
<dbReference type="AlphaFoldDB" id="A0A0C1ZQY0"/>
<protein>
    <recommendedName>
        <fullName evidence="2">Peptidase S26 domain-containing protein</fullName>
    </recommendedName>
</protein>
<comment type="caution">
    <text evidence="3">The sequence shown here is derived from an EMBL/GenBank/DDBJ whole genome shotgun (WGS) entry which is preliminary data.</text>
</comment>
<name>A0A0C1ZQY0_9BACT</name>
<feature type="region of interest" description="Disordered" evidence="1">
    <location>
        <begin position="54"/>
        <end position="99"/>
    </location>
</feature>
<dbReference type="Proteomes" id="UP000031599">
    <property type="component" value="Unassembled WGS sequence"/>
</dbReference>
<dbReference type="Gene3D" id="2.10.109.10">
    <property type="entry name" value="Umud Fragment, subunit A"/>
    <property type="match status" value="1"/>
</dbReference>
<dbReference type="Pfam" id="PF10502">
    <property type="entry name" value="Peptidase_S26"/>
    <property type="match status" value="1"/>
</dbReference>
<reference evidence="3 4" key="1">
    <citation type="submission" date="2014-12" db="EMBL/GenBank/DDBJ databases">
        <title>Genome assembly of Enhygromyxa salina DSM 15201.</title>
        <authorList>
            <person name="Sharma G."/>
            <person name="Subramanian S."/>
        </authorList>
    </citation>
    <scope>NUCLEOTIDE SEQUENCE [LARGE SCALE GENOMIC DNA]</scope>
    <source>
        <strain evidence="3 4">DSM 15201</strain>
    </source>
</reference>
<dbReference type="InterPro" id="IPR036286">
    <property type="entry name" value="LexA/Signal_pep-like_sf"/>
</dbReference>
<dbReference type="GO" id="GO:0006465">
    <property type="term" value="P:signal peptide processing"/>
    <property type="evidence" value="ECO:0007669"/>
    <property type="project" value="InterPro"/>
</dbReference>